<sequence length="180" mass="20599">MKYEAERIYIRAWTLEDATLLQEFQMGNREEIERTSAGHRDEAFYSLDGQTRLIETWLELRKEGKRHSFGIFLKDTDELVGEISLFQIELNGAAKWVIGYATDRQHHGKGYMSEALKRVLQYAKHEMSITHVEAGAVPDNIGSIRVLLKAGFQESGTHDVPIQGVMKKHTMFTISLTDVE</sequence>
<evidence type="ECO:0000256" key="2">
    <source>
        <dbReference type="ARBA" id="ARBA00023315"/>
    </source>
</evidence>
<feature type="domain" description="N-acetyltransferase" evidence="4">
    <location>
        <begin position="30"/>
        <end position="171"/>
    </location>
</feature>
<dbReference type="PANTHER" id="PTHR43792">
    <property type="entry name" value="GNAT FAMILY, PUTATIVE (AFU_ORTHOLOGUE AFUA_3G00765)-RELATED-RELATED"/>
    <property type="match status" value="1"/>
</dbReference>
<evidence type="ECO:0000313" key="5">
    <source>
        <dbReference type="EMBL" id="SCX99730.1"/>
    </source>
</evidence>
<evidence type="ECO:0000313" key="6">
    <source>
        <dbReference type="Proteomes" id="UP000198538"/>
    </source>
</evidence>
<dbReference type="AlphaFoldDB" id="A0A1G5CBP9"/>
<dbReference type="PANTHER" id="PTHR43792:SF8">
    <property type="entry name" value="[RIBOSOMAL PROTEIN US5]-ALANINE N-ACETYLTRANSFERASE"/>
    <property type="match status" value="1"/>
</dbReference>
<evidence type="ECO:0000259" key="4">
    <source>
        <dbReference type="PROSITE" id="PS51186"/>
    </source>
</evidence>
<keyword evidence="6" id="KW-1185">Reference proteome</keyword>
<dbReference type="Proteomes" id="UP000198538">
    <property type="component" value="Unassembled WGS sequence"/>
</dbReference>
<accession>A0A1G5CBP9</accession>
<dbReference type="STRING" id="582692.SAMN05720606_10223"/>
<keyword evidence="1 5" id="KW-0808">Transferase</keyword>
<dbReference type="RefSeq" id="WP_090915765.1">
    <property type="nucleotide sequence ID" value="NZ_FMVM01000002.1"/>
</dbReference>
<dbReference type="InterPro" id="IPR000182">
    <property type="entry name" value="GNAT_dom"/>
</dbReference>
<dbReference type="Gene3D" id="3.40.630.30">
    <property type="match status" value="1"/>
</dbReference>
<dbReference type="Pfam" id="PF13302">
    <property type="entry name" value="Acetyltransf_3"/>
    <property type="match status" value="1"/>
</dbReference>
<proteinExistence type="inferred from homology"/>
<reference evidence="6" key="1">
    <citation type="submission" date="2016-10" db="EMBL/GenBank/DDBJ databases">
        <authorList>
            <person name="Varghese N."/>
            <person name="Submissions S."/>
        </authorList>
    </citation>
    <scope>NUCLEOTIDE SEQUENCE [LARGE SCALE GENOMIC DNA]</scope>
    <source>
        <strain evidence="6">BL9</strain>
    </source>
</reference>
<dbReference type="PROSITE" id="PS51186">
    <property type="entry name" value="GNAT"/>
    <property type="match status" value="1"/>
</dbReference>
<dbReference type="EMBL" id="FMVM01000002">
    <property type="protein sequence ID" value="SCX99730.1"/>
    <property type="molecule type" value="Genomic_DNA"/>
</dbReference>
<dbReference type="GO" id="GO:0005737">
    <property type="term" value="C:cytoplasm"/>
    <property type="evidence" value="ECO:0007669"/>
    <property type="project" value="TreeGrafter"/>
</dbReference>
<protein>
    <submittedName>
        <fullName evidence="5">Ribosomal-protein-alanine N-acetyltransferase</fullName>
    </submittedName>
</protein>
<dbReference type="CDD" id="cd04301">
    <property type="entry name" value="NAT_SF"/>
    <property type="match status" value="1"/>
</dbReference>
<gene>
    <name evidence="5" type="ORF">SAMN05720606_10223</name>
</gene>
<keyword evidence="2" id="KW-0012">Acyltransferase</keyword>
<dbReference type="GO" id="GO:0008999">
    <property type="term" value="F:protein-N-terminal-alanine acetyltransferase activity"/>
    <property type="evidence" value="ECO:0007669"/>
    <property type="project" value="TreeGrafter"/>
</dbReference>
<dbReference type="InterPro" id="IPR016181">
    <property type="entry name" value="Acyl_CoA_acyltransferase"/>
</dbReference>
<name>A0A1G5CBP9_9BACL</name>
<dbReference type="SUPFAM" id="SSF55729">
    <property type="entry name" value="Acyl-CoA N-acyltransferases (Nat)"/>
    <property type="match status" value="1"/>
</dbReference>
<comment type="similarity">
    <text evidence="3">Belongs to the acetyltransferase family. RimJ subfamily.</text>
</comment>
<organism evidence="5 6">
    <name type="scientific">Paenibacillus polysaccharolyticus</name>
    <dbReference type="NCBI Taxonomy" id="582692"/>
    <lineage>
        <taxon>Bacteria</taxon>
        <taxon>Bacillati</taxon>
        <taxon>Bacillota</taxon>
        <taxon>Bacilli</taxon>
        <taxon>Bacillales</taxon>
        <taxon>Paenibacillaceae</taxon>
        <taxon>Paenibacillus</taxon>
    </lineage>
</organism>
<evidence type="ECO:0000256" key="1">
    <source>
        <dbReference type="ARBA" id="ARBA00022679"/>
    </source>
</evidence>
<evidence type="ECO:0000256" key="3">
    <source>
        <dbReference type="ARBA" id="ARBA00038502"/>
    </source>
</evidence>
<dbReference type="InterPro" id="IPR051531">
    <property type="entry name" value="N-acetyltransferase"/>
</dbReference>